<evidence type="ECO:0000256" key="1">
    <source>
        <dbReference type="SAM" id="MobiDB-lite"/>
    </source>
</evidence>
<proteinExistence type="predicted"/>
<accession>A0AA38PFX5</accession>
<evidence type="ECO:0000313" key="2">
    <source>
        <dbReference type="EMBL" id="KAJ3842184.1"/>
    </source>
</evidence>
<comment type="caution">
    <text evidence="2">The sequence shown here is derived from an EMBL/GenBank/DDBJ whole genome shotgun (WGS) entry which is preliminary data.</text>
</comment>
<protein>
    <submittedName>
        <fullName evidence="2">Uncharacterized protein</fullName>
    </submittedName>
</protein>
<gene>
    <name evidence="2" type="ORF">F5878DRAFT_639035</name>
</gene>
<feature type="compositionally biased region" description="Acidic residues" evidence="1">
    <location>
        <begin position="635"/>
        <end position="663"/>
    </location>
</feature>
<feature type="region of interest" description="Disordered" evidence="1">
    <location>
        <begin position="603"/>
        <end position="681"/>
    </location>
</feature>
<keyword evidence="3" id="KW-1185">Reference proteome</keyword>
<feature type="compositionally biased region" description="Acidic residues" evidence="1">
    <location>
        <begin position="607"/>
        <end position="619"/>
    </location>
</feature>
<reference evidence="2" key="1">
    <citation type="submission" date="2022-08" db="EMBL/GenBank/DDBJ databases">
        <authorList>
            <consortium name="DOE Joint Genome Institute"/>
            <person name="Min B."/>
            <person name="Riley R."/>
            <person name="Sierra-Patev S."/>
            <person name="Naranjo-Ortiz M."/>
            <person name="Looney B."/>
            <person name="Konkel Z."/>
            <person name="Slot J.C."/>
            <person name="Sakamoto Y."/>
            <person name="Steenwyk J.L."/>
            <person name="Rokas A."/>
            <person name="Carro J."/>
            <person name="Camarero S."/>
            <person name="Ferreira P."/>
            <person name="Molpeceres G."/>
            <person name="Ruiz-Duenas F.J."/>
            <person name="Serrano A."/>
            <person name="Henrissat B."/>
            <person name="Drula E."/>
            <person name="Hughes K.W."/>
            <person name="Mata J.L."/>
            <person name="Ishikawa N.K."/>
            <person name="Vargas-Isla R."/>
            <person name="Ushijima S."/>
            <person name="Smith C.A."/>
            <person name="Ahrendt S."/>
            <person name="Andreopoulos W."/>
            <person name="He G."/>
            <person name="Labutti K."/>
            <person name="Lipzen A."/>
            <person name="Ng V."/>
            <person name="Sandor L."/>
            <person name="Barry K."/>
            <person name="Martinez A.T."/>
            <person name="Xiao Y."/>
            <person name="Gibbons J.G."/>
            <person name="Terashima K."/>
            <person name="Hibbett D.S."/>
            <person name="Grigoriev I.V."/>
        </authorList>
    </citation>
    <scope>NUCLEOTIDE SEQUENCE</scope>
    <source>
        <strain evidence="2">TFB9207</strain>
    </source>
</reference>
<feature type="compositionally biased region" description="Basic and acidic residues" evidence="1">
    <location>
        <begin position="404"/>
        <end position="416"/>
    </location>
</feature>
<feature type="region of interest" description="Disordered" evidence="1">
    <location>
        <begin position="551"/>
        <end position="590"/>
    </location>
</feature>
<sequence>MASAAPNRRNPMAISSLLNPADVPSFHEREHRTSSQASDVPSSVAFDEKENQLPPFEIPTVPAQKQSKHSRNAIDSAQYPLLAAYISSKLVAHLKPYPASEIVPLIVQKTYQCIHNALRDLDDPTRIILSALHYLLRIFPAHIPSHTQITAGQCAAMLTRLFLLGLQLSIVWFRDRYTPMESWTSFMSLDKEHVIMLQREALIALDHSLLITPATWNAFMDQIHGDCGLFLQLGDARNLCSLVEELRIPVQVSPILLHAPPDTKRCSNIVATDSANRRMRIAVCALTGQISSYHIRRESLRIEMGTEDDQLFDMANLQEELLFEELQENNELYPPLPESRPQSPIVPETFQETFAPPLHSTPQRSHQSPVSFVSPAVKMKGVEARLVKGPSPEEDAWSRGRKNHEHEEKAQKESIREMGALPFSTDVHPKMRRKPFGRLDRSSTESQDSRFCSRVFDSVPNTEAVAVTEGDSNCLQVEAKHILGQPFARSPSSNNTISKNLMEMTLEDGDRLHPRSASNGSSDTRVKITEFVQQSQPARLDRPLELRRILDSPRSGGDISCQDQDANEPCSASPSPRDPPSHAGSVVELDSFCPSPLTPLPIAYMDFDPETEDMSDDDQTGYWPSRLQVQHGQEREDDANDDDDSVDSEYEYDWDTDSEDSECWNDPSVSPPPFRMPDTYNKETGQWNIDTLTEERSGEEETFDPVAYFTSMACTNDVEDESCYSPYGAPRWQVEPGSIGRTEFAGEYREPSPHPIELEAQTMVREFAAIWFNQGQQS</sequence>
<feature type="region of interest" description="Disordered" evidence="1">
    <location>
        <begin position="1"/>
        <end position="44"/>
    </location>
</feature>
<dbReference type="CDD" id="cd20557">
    <property type="entry name" value="CYCLIN_ScPCL1-like"/>
    <property type="match status" value="1"/>
</dbReference>
<dbReference type="Gene3D" id="1.10.472.10">
    <property type="entry name" value="Cyclin-like"/>
    <property type="match status" value="1"/>
</dbReference>
<dbReference type="EMBL" id="MU806014">
    <property type="protein sequence ID" value="KAJ3842184.1"/>
    <property type="molecule type" value="Genomic_DNA"/>
</dbReference>
<dbReference type="Proteomes" id="UP001163846">
    <property type="component" value="Unassembled WGS sequence"/>
</dbReference>
<dbReference type="AlphaFoldDB" id="A0AA38PFX5"/>
<feature type="region of interest" description="Disordered" evidence="1">
    <location>
        <begin position="387"/>
        <end position="444"/>
    </location>
</feature>
<name>A0AA38PFX5_9AGAR</name>
<evidence type="ECO:0000313" key="3">
    <source>
        <dbReference type="Proteomes" id="UP001163846"/>
    </source>
</evidence>
<organism evidence="2 3">
    <name type="scientific">Lentinula raphanica</name>
    <dbReference type="NCBI Taxonomy" id="153919"/>
    <lineage>
        <taxon>Eukaryota</taxon>
        <taxon>Fungi</taxon>
        <taxon>Dikarya</taxon>
        <taxon>Basidiomycota</taxon>
        <taxon>Agaricomycotina</taxon>
        <taxon>Agaricomycetes</taxon>
        <taxon>Agaricomycetidae</taxon>
        <taxon>Agaricales</taxon>
        <taxon>Marasmiineae</taxon>
        <taxon>Omphalotaceae</taxon>
        <taxon>Lentinula</taxon>
    </lineage>
</organism>